<reference evidence="2" key="1">
    <citation type="submission" date="2016-10" db="EMBL/GenBank/DDBJ databases">
        <authorList>
            <person name="Varghese N."/>
            <person name="Submissions S."/>
        </authorList>
    </citation>
    <scope>NUCLEOTIDE SEQUENCE [LARGE SCALE GENOMIC DNA]</scope>
    <source>
        <strain evidence="2">DSM 44654</strain>
    </source>
</reference>
<proteinExistence type="predicted"/>
<keyword evidence="2" id="KW-1185">Reference proteome</keyword>
<evidence type="ECO:0000313" key="1">
    <source>
        <dbReference type="EMBL" id="SEF20195.1"/>
    </source>
</evidence>
<name>A0A1H5Q2E2_9PSEU</name>
<evidence type="ECO:0000313" key="2">
    <source>
        <dbReference type="Proteomes" id="UP000198878"/>
    </source>
</evidence>
<dbReference type="AlphaFoldDB" id="A0A1H5Q2E2"/>
<dbReference type="Proteomes" id="UP000198878">
    <property type="component" value="Unassembled WGS sequence"/>
</dbReference>
<gene>
    <name evidence="1" type="ORF">SAMN05421837_101266</name>
</gene>
<organism evidence="1 2">
    <name type="scientific">Amycolatopsis pretoriensis</name>
    <dbReference type="NCBI Taxonomy" id="218821"/>
    <lineage>
        <taxon>Bacteria</taxon>
        <taxon>Bacillati</taxon>
        <taxon>Actinomycetota</taxon>
        <taxon>Actinomycetes</taxon>
        <taxon>Pseudonocardiales</taxon>
        <taxon>Pseudonocardiaceae</taxon>
        <taxon>Amycolatopsis</taxon>
    </lineage>
</organism>
<sequence length="79" mass="8570">MRGERQVRLRLGTRAVSVPAGHGREVVEYAGVTVLRVEDGEPVEQAWVPVGTCPSYADDEALIAAWHAALVWSRSPTDA</sequence>
<protein>
    <submittedName>
        <fullName evidence="1">Uncharacterized protein</fullName>
    </submittedName>
</protein>
<dbReference type="RefSeq" id="WP_244179996.1">
    <property type="nucleotide sequence ID" value="NZ_FNUJ01000001.1"/>
</dbReference>
<dbReference type="EMBL" id="FNUJ01000001">
    <property type="protein sequence ID" value="SEF20195.1"/>
    <property type="molecule type" value="Genomic_DNA"/>
</dbReference>
<accession>A0A1H5Q2E2</accession>